<sequence length="204" mass="20126">MGGGGVAEDGRAAGSRGSVLPVGGDGSDGAQAWRELGRQLPSRFLGAVLLVASVDPMAAQGGTARTVLAVAGALFGWWAAAPLTARPVAPSARLGMRIMRHRNTVLAVAAVVLAAIGNPPAWLAVAVTALLLGYLLHVDARGHAHLPAGPAATVAACAAAAVVLAAALLPAQSSQSARLLAALGVAVAGAAIGLTLHQRRTEGD</sequence>
<proteinExistence type="predicted"/>
<feature type="transmembrane region" description="Helical" evidence="2">
    <location>
        <begin position="105"/>
        <end position="136"/>
    </location>
</feature>
<comment type="caution">
    <text evidence="3">The sequence shown here is derived from an EMBL/GenBank/DDBJ whole genome shotgun (WGS) entry which is preliminary data.</text>
</comment>
<name>A0A561UBJ0_9ACTN</name>
<protein>
    <submittedName>
        <fullName evidence="3">Uncharacterized protein</fullName>
    </submittedName>
</protein>
<feature type="transmembrane region" description="Helical" evidence="2">
    <location>
        <begin position="67"/>
        <end position="85"/>
    </location>
</feature>
<reference evidence="3 4" key="1">
    <citation type="submission" date="2019-06" db="EMBL/GenBank/DDBJ databases">
        <title>Sequencing the genomes of 1000 actinobacteria strains.</title>
        <authorList>
            <person name="Klenk H.-P."/>
        </authorList>
    </citation>
    <scope>NUCLEOTIDE SEQUENCE [LARGE SCALE GENOMIC DNA]</scope>
    <source>
        <strain evidence="3 4">DSM 44826</strain>
    </source>
</reference>
<gene>
    <name evidence="3" type="ORF">FHX73_11504</name>
</gene>
<keyword evidence="2" id="KW-1133">Transmembrane helix</keyword>
<keyword evidence="2" id="KW-0812">Transmembrane</keyword>
<keyword evidence="2" id="KW-0472">Membrane</keyword>
<feature type="region of interest" description="Disordered" evidence="1">
    <location>
        <begin position="1"/>
        <end position="25"/>
    </location>
</feature>
<dbReference type="AlphaFoldDB" id="A0A561UBJ0"/>
<dbReference type="EMBL" id="VIWT01000001">
    <property type="protein sequence ID" value="TWF96732.1"/>
    <property type="molecule type" value="Genomic_DNA"/>
</dbReference>
<evidence type="ECO:0000256" key="2">
    <source>
        <dbReference type="SAM" id="Phobius"/>
    </source>
</evidence>
<accession>A0A561UBJ0</accession>
<evidence type="ECO:0000313" key="3">
    <source>
        <dbReference type="EMBL" id="TWF96732.1"/>
    </source>
</evidence>
<feature type="transmembrane region" description="Helical" evidence="2">
    <location>
        <begin position="148"/>
        <end position="169"/>
    </location>
</feature>
<keyword evidence="4" id="KW-1185">Reference proteome</keyword>
<evidence type="ECO:0000313" key="4">
    <source>
        <dbReference type="Proteomes" id="UP000317940"/>
    </source>
</evidence>
<organism evidence="3 4">
    <name type="scientific">Kitasatospora viridis</name>
    <dbReference type="NCBI Taxonomy" id="281105"/>
    <lineage>
        <taxon>Bacteria</taxon>
        <taxon>Bacillati</taxon>
        <taxon>Actinomycetota</taxon>
        <taxon>Actinomycetes</taxon>
        <taxon>Kitasatosporales</taxon>
        <taxon>Streptomycetaceae</taxon>
        <taxon>Kitasatospora</taxon>
    </lineage>
</organism>
<feature type="transmembrane region" description="Helical" evidence="2">
    <location>
        <begin position="176"/>
        <end position="196"/>
    </location>
</feature>
<evidence type="ECO:0000256" key="1">
    <source>
        <dbReference type="SAM" id="MobiDB-lite"/>
    </source>
</evidence>
<dbReference type="Proteomes" id="UP000317940">
    <property type="component" value="Unassembled WGS sequence"/>
</dbReference>